<reference evidence="2" key="1">
    <citation type="submission" date="2020-05" db="EMBL/GenBank/DDBJ databases">
        <authorList>
            <person name="Chiriac C."/>
            <person name="Salcher M."/>
            <person name="Ghai R."/>
            <person name="Kavagutti S V."/>
        </authorList>
    </citation>
    <scope>NUCLEOTIDE SEQUENCE</scope>
</reference>
<dbReference type="EMBL" id="CAEZTC010000052">
    <property type="protein sequence ID" value="CAB4557081.1"/>
    <property type="molecule type" value="Genomic_DNA"/>
</dbReference>
<sequence length="121" mass="13585">MTSIKEIKQLISVYRIDAKEARLRGDWQRCWQLLEDAHVLSQPWAWPHIQVHGSMLVAGWRSRDIREVQGQILRLIVGGPASAIGKYPVGNTGRARIPATQPMPIAGELAEVLQRAGQRID</sequence>
<dbReference type="EMBL" id="CAEZWE010000096">
    <property type="protein sequence ID" value="CAB4664514.1"/>
    <property type="molecule type" value="Genomic_DNA"/>
</dbReference>
<dbReference type="InterPro" id="IPR022172">
    <property type="entry name" value="DUF3703"/>
</dbReference>
<dbReference type="AlphaFoldDB" id="A0A6J6LVG2"/>
<name>A0A6J6LVG2_9ZZZZ</name>
<dbReference type="Pfam" id="PF12487">
    <property type="entry name" value="DUF3703"/>
    <property type="match status" value="1"/>
</dbReference>
<gene>
    <name evidence="1" type="ORF">UFOPK1572_00563</name>
    <name evidence="2" type="ORF">UFOPK2169_01632</name>
</gene>
<evidence type="ECO:0000313" key="2">
    <source>
        <dbReference type="EMBL" id="CAB4664514.1"/>
    </source>
</evidence>
<accession>A0A6J6LVG2</accession>
<proteinExistence type="predicted"/>
<evidence type="ECO:0000313" key="1">
    <source>
        <dbReference type="EMBL" id="CAB4557081.1"/>
    </source>
</evidence>
<protein>
    <submittedName>
        <fullName evidence="2">Unannotated protein</fullName>
    </submittedName>
</protein>
<organism evidence="2">
    <name type="scientific">freshwater metagenome</name>
    <dbReference type="NCBI Taxonomy" id="449393"/>
    <lineage>
        <taxon>unclassified sequences</taxon>
        <taxon>metagenomes</taxon>
        <taxon>ecological metagenomes</taxon>
    </lineage>
</organism>